<dbReference type="AlphaFoldDB" id="E3N761"/>
<dbReference type="PANTHER" id="PTHR46902:SF1">
    <property type="entry name" value="DOMON DOMAIN-CONTAINING PROTEIN FRRS1L"/>
    <property type="match status" value="1"/>
</dbReference>
<accession>E3N761</accession>
<sequence length="237" mass="26423">MCMFRPRGCNPTLDCTIGVTVQVIGQNQMKVQMVAATIIPPVQQQYVAVAFSHDKAMGNDSVSECVISNMGEFVGYEPEVYVSYNKGKSNDRVFLNDDEHDTLFSDLAGEVVDTRLVCEFTQQKMTQIDNKNGLIWNLNTPFYVMAATGPAQPDEVNAHELNRDSHSFPITSEETFNPITFGNNGSCLIYFDHPNGFTPKINTNRIEKRPMRPTEAPKASASLIPLISFVLSLIMIF</sequence>
<dbReference type="GO" id="GO:1900449">
    <property type="term" value="P:regulation of glutamate receptor signaling pathway"/>
    <property type="evidence" value="ECO:0007669"/>
    <property type="project" value="InterPro"/>
</dbReference>
<organism evidence="3">
    <name type="scientific">Caenorhabditis remanei</name>
    <name type="common">Caenorhabditis vulgaris</name>
    <dbReference type="NCBI Taxonomy" id="31234"/>
    <lineage>
        <taxon>Eukaryota</taxon>
        <taxon>Metazoa</taxon>
        <taxon>Ecdysozoa</taxon>
        <taxon>Nematoda</taxon>
        <taxon>Chromadorea</taxon>
        <taxon>Rhabditida</taxon>
        <taxon>Rhabditina</taxon>
        <taxon>Rhabditomorpha</taxon>
        <taxon>Rhabditoidea</taxon>
        <taxon>Rhabditidae</taxon>
        <taxon>Peloderinae</taxon>
        <taxon>Caenorhabditis</taxon>
    </lineage>
</organism>
<feature type="domain" description="DOMON" evidence="1">
    <location>
        <begin position="14"/>
        <end position="149"/>
    </location>
</feature>
<name>E3N761_CAERE</name>
<protein>
    <recommendedName>
        <fullName evidence="1">DOMON domain-containing protein</fullName>
    </recommendedName>
</protein>
<reference evidence="2" key="1">
    <citation type="submission" date="2007-07" db="EMBL/GenBank/DDBJ databases">
        <title>PCAP assembly of the Caenorhabditis remanei genome.</title>
        <authorList>
            <consortium name="The Caenorhabditis remanei Sequencing Consortium"/>
            <person name="Wilson R.K."/>
        </authorList>
    </citation>
    <scope>NUCLEOTIDE SEQUENCE [LARGE SCALE GENOMIC DNA]</scope>
    <source>
        <strain evidence="2">PB4641</strain>
    </source>
</reference>
<dbReference type="Proteomes" id="UP000008281">
    <property type="component" value="Unassembled WGS sequence"/>
</dbReference>
<evidence type="ECO:0000313" key="3">
    <source>
        <dbReference type="Proteomes" id="UP000008281"/>
    </source>
</evidence>
<dbReference type="FunCoup" id="E3N761">
    <property type="interactions" value="154"/>
</dbReference>
<evidence type="ECO:0000259" key="1">
    <source>
        <dbReference type="Pfam" id="PF03351"/>
    </source>
</evidence>
<dbReference type="HOGENOM" id="CLU_104777_0_0_1"/>
<dbReference type="CDD" id="cd09628">
    <property type="entry name" value="DOMON_SDR_2_like"/>
    <property type="match status" value="1"/>
</dbReference>
<dbReference type="OrthoDB" id="6372137at2759"/>
<dbReference type="InParanoid" id="E3N761"/>
<dbReference type="InterPro" id="IPR042789">
    <property type="entry name" value="FRRS1L"/>
</dbReference>
<proteinExistence type="predicted"/>
<dbReference type="eggNOG" id="ENOG502TGED">
    <property type="taxonomic scope" value="Eukaryota"/>
</dbReference>
<gene>
    <name evidence="2" type="ORF">CRE_11387</name>
</gene>
<dbReference type="PANTHER" id="PTHR46902">
    <property type="entry name" value="DOMON DOMAIN-CONTAINING PROTEIN FRRS1L"/>
    <property type="match status" value="1"/>
</dbReference>
<dbReference type="InterPro" id="IPR005018">
    <property type="entry name" value="DOMON_domain"/>
</dbReference>
<dbReference type="EMBL" id="DS268545">
    <property type="protein sequence ID" value="EFO88364.1"/>
    <property type="molecule type" value="Genomic_DNA"/>
</dbReference>
<evidence type="ECO:0000313" key="2">
    <source>
        <dbReference type="EMBL" id="EFO88364.1"/>
    </source>
</evidence>
<keyword evidence="3" id="KW-1185">Reference proteome</keyword>
<dbReference type="Pfam" id="PF03351">
    <property type="entry name" value="DOMON"/>
    <property type="match status" value="1"/>
</dbReference>